<feature type="repeat" description="TPR" evidence="3">
    <location>
        <begin position="717"/>
        <end position="750"/>
    </location>
</feature>
<evidence type="ECO:0000313" key="6">
    <source>
        <dbReference type="Proteomes" id="UP000631034"/>
    </source>
</evidence>
<sequence>MARKYATLTLSAALAAALLVGCDSAEDKETKYMERGIQYLEKSDYDKARVEFRNAARINPTSAEVYYYFGVLDEAKGQIRNAVGNYLHAEMQDPSYVPARLKIAQFALASGAYDEAQTRLTAVLDLDPNNVEAHAVQGALNLRREDYAGAEREARFALEKEPGNMIAISVLTGLYMAKKEPERANQVVDEGLKSSPDNEGLLLLKASVAERQDNIERFEEAYRQIFQKDPANVARRSEMAQKYLQLGRVDDAERTLREGIKADPSSVALHQALVYFLAETRGLDAAEAEVKLAKTQIKSEARGANPDFWLADIFLRRGEADRAESLLREMSSSGDEDTRLGARTVLAQIAYERGKTAEADQMVRDILKDKPDYTAALLLRARLAFDKGLFQEVVSDARTILRDQPDSVDAMRLLAEALFAQGRVDLAIEEQNALVTAAPEDVAAKVRLAQFYDMHQDATRALDILQQVTENTPDYPVGWESMARIGIAQEKYDLVNKAIGELRRLDGQALLADYLQGVLDLRQGKPDVAVPLLRKVASSDPTSPLGDRALNTLVQTWSGSGQYDQALEFLRSLKSEDIGIRLLTGEVLIAQGKLDEARTLYEDIAREAPNTGAAYLALASIRAQEGDVEAAKGILNEGIKSDPQDLRIPMMLASILTSEKNYTEAIKIYDGILKVNPEYDLAANNLAALISDFQYTDPQALERARRLAERFQSSENPIALDTLGWVYYRQGELDRAITYLKRVVAAMPGEPQLHYHYGAALYKKGMKDQAREELEAAVVEGAEYPGIEDARKMLNEL</sequence>
<dbReference type="AlphaFoldDB" id="A0A8J6YIN4"/>
<dbReference type="Pfam" id="PF13432">
    <property type="entry name" value="TPR_16"/>
    <property type="match status" value="3"/>
</dbReference>
<dbReference type="SMART" id="SM00028">
    <property type="entry name" value="TPR"/>
    <property type="match status" value="13"/>
</dbReference>
<dbReference type="SUPFAM" id="SSF48452">
    <property type="entry name" value="TPR-like"/>
    <property type="match status" value="4"/>
</dbReference>
<comment type="caution">
    <text evidence="5">The sequence shown here is derived from an EMBL/GenBank/DDBJ whole genome shotgun (WGS) entry which is preliminary data.</text>
</comment>
<dbReference type="PROSITE" id="PS51257">
    <property type="entry name" value="PROKAR_LIPOPROTEIN"/>
    <property type="match status" value="1"/>
</dbReference>
<feature type="signal peptide" evidence="4">
    <location>
        <begin position="1"/>
        <end position="25"/>
    </location>
</feature>
<dbReference type="PANTHER" id="PTHR45586">
    <property type="entry name" value="TPR REPEAT-CONTAINING PROTEIN PA4667"/>
    <property type="match status" value="1"/>
</dbReference>
<evidence type="ECO:0000256" key="3">
    <source>
        <dbReference type="PROSITE-ProRule" id="PRU00339"/>
    </source>
</evidence>
<dbReference type="PROSITE" id="PS50005">
    <property type="entry name" value="TPR"/>
    <property type="match status" value="3"/>
</dbReference>
<reference evidence="5" key="1">
    <citation type="submission" date="2020-10" db="EMBL/GenBank/DDBJ databases">
        <title>Genome sequence of the unusual species of purple photosynthetic bacteria, Phaeovibrio sulfidiphilus DSM 23193, type strain.</title>
        <authorList>
            <person name="Kyndt J.A."/>
            <person name="Meyer T.E."/>
        </authorList>
    </citation>
    <scope>NUCLEOTIDE SEQUENCE</scope>
    <source>
        <strain evidence="5">DSM 23193</strain>
    </source>
</reference>
<name>A0A8J6YIN4_9PROT</name>
<dbReference type="Proteomes" id="UP000631034">
    <property type="component" value="Unassembled WGS sequence"/>
</dbReference>
<dbReference type="InterPro" id="IPR011717">
    <property type="entry name" value="TPR-4"/>
</dbReference>
<dbReference type="Gene3D" id="1.25.40.10">
    <property type="entry name" value="Tetratricopeptide repeat domain"/>
    <property type="match status" value="4"/>
</dbReference>
<dbReference type="EMBL" id="JACZHT010000002">
    <property type="protein sequence ID" value="MBE1236966.1"/>
    <property type="molecule type" value="Genomic_DNA"/>
</dbReference>
<dbReference type="Pfam" id="PF07721">
    <property type="entry name" value="TPR_4"/>
    <property type="match status" value="1"/>
</dbReference>
<evidence type="ECO:0000256" key="4">
    <source>
        <dbReference type="SAM" id="SignalP"/>
    </source>
</evidence>
<evidence type="ECO:0000256" key="1">
    <source>
        <dbReference type="ARBA" id="ARBA00022737"/>
    </source>
</evidence>
<feature type="repeat" description="TPR" evidence="3">
    <location>
        <begin position="97"/>
        <end position="130"/>
    </location>
</feature>
<evidence type="ECO:0000313" key="5">
    <source>
        <dbReference type="EMBL" id="MBE1236966.1"/>
    </source>
</evidence>
<protein>
    <submittedName>
        <fullName evidence="5">Tetratricopeptide repeat protein</fullName>
    </submittedName>
</protein>
<dbReference type="PANTHER" id="PTHR45586:SF1">
    <property type="entry name" value="LIPOPOLYSACCHARIDE ASSEMBLY PROTEIN B"/>
    <property type="match status" value="1"/>
</dbReference>
<keyword evidence="1" id="KW-0677">Repeat</keyword>
<keyword evidence="6" id="KW-1185">Reference proteome</keyword>
<keyword evidence="2 3" id="KW-0802">TPR repeat</keyword>
<accession>A0A8J6YIN4</accession>
<dbReference type="RefSeq" id="WP_192533962.1">
    <property type="nucleotide sequence ID" value="NZ_JACZHT010000002.1"/>
</dbReference>
<evidence type="ECO:0000256" key="2">
    <source>
        <dbReference type="ARBA" id="ARBA00022803"/>
    </source>
</evidence>
<proteinExistence type="predicted"/>
<dbReference type="InterPro" id="IPR051012">
    <property type="entry name" value="CellSynth/LPSAsmb/PSIAsmb"/>
</dbReference>
<dbReference type="Pfam" id="PF14559">
    <property type="entry name" value="TPR_19"/>
    <property type="match status" value="3"/>
</dbReference>
<organism evidence="5 6">
    <name type="scientific">Phaeovibrio sulfidiphilus</name>
    <dbReference type="NCBI Taxonomy" id="1220600"/>
    <lineage>
        <taxon>Bacteria</taxon>
        <taxon>Pseudomonadati</taxon>
        <taxon>Pseudomonadota</taxon>
        <taxon>Alphaproteobacteria</taxon>
        <taxon>Rhodospirillales</taxon>
        <taxon>Rhodospirillaceae</taxon>
        <taxon>Phaeovibrio</taxon>
    </lineage>
</organism>
<dbReference type="InterPro" id="IPR011990">
    <property type="entry name" value="TPR-like_helical_dom_sf"/>
</dbReference>
<keyword evidence="4" id="KW-0732">Signal</keyword>
<dbReference type="GO" id="GO:0042802">
    <property type="term" value="F:identical protein binding"/>
    <property type="evidence" value="ECO:0007669"/>
    <property type="project" value="InterPro"/>
</dbReference>
<dbReference type="InterPro" id="IPR019734">
    <property type="entry name" value="TPR_rpt"/>
</dbReference>
<feature type="chain" id="PRO_5035252903" evidence="4">
    <location>
        <begin position="26"/>
        <end position="797"/>
    </location>
</feature>
<feature type="repeat" description="TPR" evidence="3">
    <location>
        <begin position="29"/>
        <end position="62"/>
    </location>
</feature>
<gene>
    <name evidence="5" type="ORF">IHV25_04810</name>
</gene>